<dbReference type="GO" id="GO:0005506">
    <property type="term" value="F:iron ion binding"/>
    <property type="evidence" value="ECO:0007669"/>
    <property type="project" value="InterPro"/>
</dbReference>
<dbReference type="GO" id="GO:0008610">
    <property type="term" value="P:lipid biosynthetic process"/>
    <property type="evidence" value="ECO:0007669"/>
    <property type="project" value="InterPro"/>
</dbReference>
<organism evidence="9 10">
    <name type="scientific">Paralvinella palmiformis</name>
    <dbReference type="NCBI Taxonomy" id="53620"/>
    <lineage>
        <taxon>Eukaryota</taxon>
        <taxon>Metazoa</taxon>
        <taxon>Spiralia</taxon>
        <taxon>Lophotrochozoa</taxon>
        <taxon>Annelida</taxon>
        <taxon>Polychaeta</taxon>
        <taxon>Sedentaria</taxon>
        <taxon>Canalipalpata</taxon>
        <taxon>Terebellida</taxon>
        <taxon>Terebelliformia</taxon>
        <taxon>Alvinellidae</taxon>
        <taxon>Paralvinella</taxon>
    </lineage>
</organism>
<dbReference type="Pfam" id="PF04116">
    <property type="entry name" value="FA_hydroxylase"/>
    <property type="match status" value="1"/>
</dbReference>
<evidence type="ECO:0000256" key="4">
    <source>
        <dbReference type="ARBA" id="ARBA00023002"/>
    </source>
</evidence>
<evidence type="ECO:0000256" key="3">
    <source>
        <dbReference type="ARBA" id="ARBA00022989"/>
    </source>
</evidence>
<keyword evidence="3 7" id="KW-1133">Transmembrane helix</keyword>
<feature type="transmembrane region" description="Helical" evidence="7">
    <location>
        <begin position="87"/>
        <end position="108"/>
    </location>
</feature>
<comment type="subcellular location">
    <subcellularLocation>
        <location evidence="1">Endomembrane system</location>
        <topology evidence="1">Multi-pass membrane protein</topology>
    </subcellularLocation>
</comment>
<evidence type="ECO:0000313" key="9">
    <source>
        <dbReference type="EMBL" id="KAK2147365.1"/>
    </source>
</evidence>
<keyword evidence="2 7" id="KW-0812">Transmembrane</keyword>
<protein>
    <recommendedName>
        <fullName evidence="8">Fatty acid hydroxylase domain-containing protein</fullName>
    </recommendedName>
</protein>
<dbReference type="PANTHER" id="PTHR21624:SF1">
    <property type="entry name" value="ALKYLGLYCEROL MONOOXYGENASE"/>
    <property type="match status" value="1"/>
</dbReference>
<feature type="domain" description="Fatty acid hydroxylase" evidence="8">
    <location>
        <begin position="131"/>
        <end position="185"/>
    </location>
</feature>
<sequence>MELAPQIASNVTNVSDVGMTSLLKEMAYGYRILFYLMRPSETQFKTVEEVPSYLLEVGFKYLPMYLLTEIVLLIIQRKKLPRWNDGLTSICCLMMLVIPIALLGNIELQLYAWIYDNYRLVDLPWDSTFTWICGVLAADLGFYVWHRMAHEINLIWAFHQVHHTPEDFNIFTGARLPSFNRQIAITIPSLGFIENFINTSSLHRVHHGRNRYCIDKNYGAVLSVWDKLFGSFEKERKDEKIYYGLVHPLRTWDVLYMQFHHMIGIFKRVIQYDNLGDKLSVIFKGPGWYPGVSRLGDLNDIPVTPEDGDVYDKKLPLWANLYCGLHLGVTFLLIKTIKIVGTLYGSGMMWLFGIYLFWSIIEIGWILEHKPFIPILEIIRCFVYFIVEYTLSCAILYNGWVSTSIRMIFLSSIFVWYTKKDIFDPLSAKKIK</sequence>
<dbReference type="InterPro" id="IPR051689">
    <property type="entry name" value="Sterol_desaturase/TMEM195"/>
</dbReference>
<dbReference type="PANTHER" id="PTHR21624">
    <property type="entry name" value="STEROL DESATURASE-RELATED PROTEIN"/>
    <property type="match status" value="1"/>
</dbReference>
<evidence type="ECO:0000256" key="7">
    <source>
        <dbReference type="SAM" id="Phobius"/>
    </source>
</evidence>
<dbReference type="EMBL" id="JAODUP010000556">
    <property type="protein sequence ID" value="KAK2147365.1"/>
    <property type="molecule type" value="Genomic_DNA"/>
</dbReference>
<gene>
    <name evidence="9" type="ORF">LSH36_556g00045</name>
</gene>
<comment type="caution">
    <text evidence="9">The sequence shown here is derived from an EMBL/GenBank/DDBJ whole genome shotgun (WGS) entry which is preliminary data.</text>
</comment>
<accession>A0AAD9J7Z8</accession>
<dbReference type="InterPro" id="IPR006694">
    <property type="entry name" value="Fatty_acid_hydroxylase"/>
</dbReference>
<keyword evidence="10" id="KW-1185">Reference proteome</keyword>
<evidence type="ECO:0000256" key="2">
    <source>
        <dbReference type="ARBA" id="ARBA00022692"/>
    </source>
</evidence>
<evidence type="ECO:0000313" key="10">
    <source>
        <dbReference type="Proteomes" id="UP001208570"/>
    </source>
</evidence>
<proteinExistence type="predicted"/>
<dbReference type="GO" id="GO:0016020">
    <property type="term" value="C:membrane"/>
    <property type="evidence" value="ECO:0007669"/>
    <property type="project" value="GOC"/>
</dbReference>
<evidence type="ECO:0000256" key="6">
    <source>
        <dbReference type="ARBA" id="ARBA00023136"/>
    </source>
</evidence>
<evidence type="ECO:0000256" key="1">
    <source>
        <dbReference type="ARBA" id="ARBA00004127"/>
    </source>
</evidence>
<feature type="transmembrane region" description="Helical" evidence="7">
    <location>
        <begin position="379"/>
        <end position="397"/>
    </location>
</feature>
<keyword evidence="5" id="KW-0443">Lipid metabolism</keyword>
<dbReference type="Proteomes" id="UP001208570">
    <property type="component" value="Unassembled WGS sequence"/>
</dbReference>
<feature type="transmembrane region" description="Helical" evidence="7">
    <location>
        <begin position="128"/>
        <end position="145"/>
    </location>
</feature>
<dbReference type="GO" id="GO:0050479">
    <property type="term" value="F:glyceryl-ether monooxygenase activity"/>
    <property type="evidence" value="ECO:0007669"/>
    <property type="project" value="TreeGrafter"/>
</dbReference>
<reference evidence="9" key="1">
    <citation type="journal article" date="2023" name="Mol. Biol. Evol.">
        <title>Third-Generation Sequencing Reveals the Adaptive Role of the Epigenome in Three Deep-Sea Polychaetes.</title>
        <authorList>
            <person name="Perez M."/>
            <person name="Aroh O."/>
            <person name="Sun Y."/>
            <person name="Lan Y."/>
            <person name="Juniper S.K."/>
            <person name="Young C.R."/>
            <person name="Angers B."/>
            <person name="Qian P.Y."/>
        </authorList>
    </citation>
    <scope>NUCLEOTIDE SEQUENCE</scope>
    <source>
        <strain evidence="9">P08H-3</strain>
    </source>
</reference>
<keyword evidence="6 7" id="KW-0472">Membrane</keyword>
<feature type="transmembrane region" description="Helical" evidence="7">
    <location>
        <begin position="347"/>
        <end position="367"/>
    </location>
</feature>
<dbReference type="GO" id="GO:0005783">
    <property type="term" value="C:endoplasmic reticulum"/>
    <property type="evidence" value="ECO:0007669"/>
    <property type="project" value="TreeGrafter"/>
</dbReference>
<keyword evidence="4" id="KW-0560">Oxidoreductase</keyword>
<dbReference type="GO" id="GO:0006643">
    <property type="term" value="P:membrane lipid metabolic process"/>
    <property type="evidence" value="ECO:0007669"/>
    <property type="project" value="TreeGrafter"/>
</dbReference>
<evidence type="ECO:0000259" key="8">
    <source>
        <dbReference type="Pfam" id="PF04116"/>
    </source>
</evidence>
<dbReference type="AlphaFoldDB" id="A0AAD9J7Z8"/>
<evidence type="ECO:0000256" key="5">
    <source>
        <dbReference type="ARBA" id="ARBA00023098"/>
    </source>
</evidence>
<name>A0AAD9J7Z8_9ANNE</name>